<dbReference type="EMBL" id="JBBPBN010000044">
    <property type="protein sequence ID" value="KAK8996572.1"/>
    <property type="molecule type" value="Genomic_DNA"/>
</dbReference>
<evidence type="ECO:0000256" key="1">
    <source>
        <dbReference type="SAM" id="Coils"/>
    </source>
</evidence>
<dbReference type="Proteomes" id="UP001396334">
    <property type="component" value="Unassembled WGS sequence"/>
</dbReference>
<sequence>MNVHQISRGKQKACKERVGELVSMIHGTDESYLKVNWNKRTELVTKAMEKLKDPHFVLEMFESLLQPIISGHDVRKAETALQELQSILKQSNNTVLNQDGGNEIHNSNPSHFTQIEDIQNPHEWMLMTKEESHSINEELNQIMAILEKKGQLMKNVNVCLIIAKMLQKVVCSCSTIAHCILDQNIGNQVQGCHGDGSVTYDRNKGQLRLIFPPTPVLDQEVNSEEKQSKEVSLTIRSVAGRLAELNLANPVVLDLEDFDFPVDVLGDTCGCDIQNYKLDHLLPDDFDFPVDILDDTCNIQNYEVYKCNADALREIFDKHPDVDENFRISHPDFKNSFMNSLAGLFKKIKSGEEDMLELKDITNMESMIRDMELNGLQLSWLQKMLSDVRERKTLLELIASRRAKAQKAEQEAEEAEQQLAELKKKRRFA</sequence>
<gene>
    <name evidence="2" type="ORF">V6N11_081841</name>
</gene>
<evidence type="ECO:0000313" key="3">
    <source>
        <dbReference type="Proteomes" id="UP001396334"/>
    </source>
</evidence>
<dbReference type="Pfam" id="PF05278">
    <property type="entry name" value="PEARLI-4"/>
    <property type="match status" value="1"/>
</dbReference>
<dbReference type="InterPro" id="IPR007942">
    <property type="entry name" value="PLipase-like"/>
</dbReference>
<organism evidence="2 3">
    <name type="scientific">Hibiscus sabdariffa</name>
    <name type="common">roselle</name>
    <dbReference type="NCBI Taxonomy" id="183260"/>
    <lineage>
        <taxon>Eukaryota</taxon>
        <taxon>Viridiplantae</taxon>
        <taxon>Streptophyta</taxon>
        <taxon>Embryophyta</taxon>
        <taxon>Tracheophyta</taxon>
        <taxon>Spermatophyta</taxon>
        <taxon>Magnoliopsida</taxon>
        <taxon>eudicotyledons</taxon>
        <taxon>Gunneridae</taxon>
        <taxon>Pentapetalae</taxon>
        <taxon>rosids</taxon>
        <taxon>malvids</taxon>
        <taxon>Malvales</taxon>
        <taxon>Malvaceae</taxon>
        <taxon>Malvoideae</taxon>
        <taxon>Hibiscus</taxon>
    </lineage>
</organism>
<keyword evidence="3" id="KW-1185">Reference proteome</keyword>
<protein>
    <submittedName>
        <fullName evidence="2">Uncharacterized protein</fullName>
    </submittedName>
</protein>
<dbReference type="PANTHER" id="PTHR35358:SF18">
    <property type="entry name" value="PHOSPHOLIPASE-LIKE PROTEIN-RELATED"/>
    <property type="match status" value="1"/>
</dbReference>
<comment type="caution">
    <text evidence="2">The sequence shown here is derived from an EMBL/GenBank/DDBJ whole genome shotgun (WGS) entry which is preliminary data.</text>
</comment>
<proteinExistence type="predicted"/>
<evidence type="ECO:0000313" key="2">
    <source>
        <dbReference type="EMBL" id="KAK8996572.1"/>
    </source>
</evidence>
<accession>A0ABR2Q7Q8</accession>
<name>A0ABR2Q7Q8_9ROSI</name>
<reference evidence="2 3" key="1">
    <citation type="journal article" date="2024" name="G3 (Bethesda)">
        <title>Genome assembly of Hibiscus sabdariffa L. provides insights into metabolisms of medicinal natural products.</title>
        <authorList>
            <person name="Kim T."/>
        </authorList>
    </citation>
    <scope>NUCLEOTIDE SEQUENCE [LARGE SCALE GENOMIC DNA]</scope>
    <source>
        <strain evidence="2">TK-2024</strain>
        <tissue evidence="2">Old leaves</tissue>
    </source>
</reference>
<feature type="coiled-coil region" evidence="1">
    <location>
        <begin position="391"/>
        <end position="425"/>
    </location>
</feature>
<keyword evidence="1" id="KW-0175">Coiled coil</keyword>
<dbReference type="PANTHER" id="PTHR35358">
    <property type="entry name" value="OS06G0711100 PROTEIN"/>
    <property type="match status" value="1"/>
</dbReference>